<dbReference type="InterPro" id="IPR007588">
    <property type="entry name" value="Znf_FLYWCH"/>
</dbReference>
<evidence type="ECO:0000256" key="1">
    <source>
        <dbReference type="ARBA" id="ARBA00022723"/>
    </source>
</evidence>
<accession>A0AAV1K7S1</accession>
<keyword evidence="2" id="KW-0863">Zinc-finger</keyword>
<comment type="caution">
    <text evidence="5">The sequence shown here is derived from an EMBL/GenBank/DDBJ whole genome shotgun (WGS) entry which is preliminary data.</text>
</comment>
<keyword evidence="3" id="KW-0862">Zinc</keyword>
<gene>
    <name evidence="5" type="ORF">PARMNEM_LOCUS1126</name>
</gene>
<evidence type="ECO:0000313" key="5">
    <source>
        <dbReference type="EMBL" id="CAK1579146.1"/>
    </source>
</evidence>
<reference evidence="5 6" key="1">
    <citation type="submission" date="2023-11" db="EMBL/GenBank/DDBJ databases">
        <authorList>
            <person name="Hedman E."/>
            <person name="Englund M."/>
            <person name="Stromberg M."/>
            <person name="Nyberg Akerstrom W."/>
            <person name="Nylinder S."/>
            <person name="Jareborg N."/>
            <person name="Kallberg Y."/>
            <person name="Kronander E."/>
        </authorList>
    </citation>
    <scope>NUCLEOTIDE SEQUENCE [LARGE SCALE GENOMIC DNA]</scope>
</reference>
<evidence type="ECO:0000256" key="2">
    <source>
        <dbReference type="ARBA" id="ARBA00022771"/>
    </source>
</evidence>
<feature type="domain" description="FLYWCH-type" evidence="4">
    <location>
        <begin position="8"/>
        <end position="58"/>
    </location>
</feature>
<keyword evidence="6" id="KW-1185">Reference proteome</keyword>
<sequence length="76" mass="8943">MFITLFGNKRLLMANGYSFAQTTPRHWYCSKKAKMCKARVFLSADESRVVFRDYNHNHDPPVYERTTKGYYVKISG</sequence>
<dbReference type="GO" id="GO:0008270">
    <property type="term" value="F:zinc ion binding"/>
    <property type="evidence" value="ECO:0007669"/>
    <property type="project" value="UniProtKB-KW"/>
</dbReference>
<evidence type="ECO:0000313" key="6">
    <source>
        <dbReference type="Proteomes" id="UP001314205"/>
    </source>
</evidence>
<name>A0AAV1K7S1_9NEOP</name>
<evidence type="ECO:0000256" key="3">
    <source>
        <dbReference type="ARBA" id="ARBA00022833"/>
    </source>
</evidence>
<protein>
    <recommendedName>
        <fullName evidence="4">FLYWCH-type domain-containing protein</fullName>
    </recommendedName>
</protein>
<dbReference type="EMBL" id="CAVLGL010000002">
    <property type="protein sequence ID" value="CAK1579146.1"/>
    <property type="molecule type" value="Genomic_DNA"/>
</dbReference>
<dbReference type="Pfam" id="PF04500">
    <property type="entry name" value="FLYWCH"/>
    <property type="match status" value="1"/>
</dbReference>
<keyword evidence="1" id="KW-0479">Metal-binding</keyword>
<dbReference type="AlphaFoldDB" id="A0AAV1K7S1"/>
<dbReference type="Gene3D" id="2.20.25.240">
    <property type="match status" value="1"/>
</dbReference>
<proteinExistence type="predicted"/>
<evidence type="ECO:0000259" key="4">
    <source>
        <dbReference type="Pfam" id="PF04500"/>
    </source>
</evidence>
<dbReference type="Proteomes" id="UP001314205">
    <property type="component" value="Unassembled WGS sequence"/>
</dbReference>
<organism evidence="5 6">
    <name type="scientific">Parnassius mnemosyne</name>
    <name type="common">clouded apollo</name>
    <dbReference type="NCBI Taxonomy" id="213953"/>
    <lineage>
        <taxon>Eukaryota</taxon>
        <taxon>Metazoa</taxon>
        <taxon>Ecdysozoa</taxon>
        <taxon>Arthropoda</taxon>
        <taxon>Hexapoda</taxon>
        <taxon>Insecta</taxon>
        <taxon>Pterygota</taxon>
        <taxon>Neoptera</taxon>
        <taxon>Endopterygota</taxon>
        <taxon>Lepidoptera</taxon>
        <taxon>Glossata</taxon>
        <taxon>Ditrysia</taxon>
        <taxon>Papilionoidea</taxon>
        <taxon>Papilionidae</taxon>
        <taxon>Parnassiinae</taxon>
        <taxon>Parnassini</taxon>
        <taxon>Parnassius</taxon>
        <taxon>Driopa</taxon>
    </lineage>
</organism>